<protein>
    <recommendedName>
        <fullName evidence="4">Lipoprotein</fullName>
    </recommendedName>
</protein>
<name>A0ABU1MYS9_9CAUL</name>
<sequence length="194" mass="20838">MTFLLRRAAMAVIAIGCLSLGACDKNLVKVSYQQLGNAQSWNLENKSGGDANGMWRIYMLRGVVNDGENAKPFTFDLSKVALKNGAVVTSAGPMLHGAPFMLPVNFKAPVAPKVAYTVPYGSGVMFVIKEDGDTDKAAYSTLTYKSASGESVLMVPLDSKATPAFGQIDQAFLNVLHSKQNTYENTYQPSGDKN</sequence>
<evidence type="ECO:0000313" key="2">
    <source>
        <dbReference type="EMBL" id="MDR6531253.1"/>
    </source>
</evidence>
<evidence type="ECO:0000313" key="3">
    <source>
        <dbReference type="Proteomes" id="UP001262754"/>
    </source>
</evidence>
<keyword evidence="3" id="KW-1185">Reference proteome</keyword>
<comment type="caution">
    <text evidence="2">The sequence shown here is derived from an EMBL/GenBank/DDBJ whole genome shotgun (WGS) entry which is preliminary data.</text>
</comment>
<proteinExistence type="predicted"/>
<gene>
    <name evidence="2" type="ORF">J2800_001995</name>
</gene>
<reference evidence="2 3" key="1">
    <citation type="submission" date="2023-07" db="EMBL/GenBank/DDBJ databases">
        <title>Sorghum-associated microbial communities from plants grown in Nebraska, USA.</title>
        <authorList>
            <person name="Schachtman D."/>
        </authorList>
    </citation>
    <scope>NUCLEOTIDE SEQUENCE [LARGE SCALE GENOMIC DNA]</scope>
    <source>
        <strain evidence="2 3">DS2154</strain>
    </source>
</reference>
<dbReference type="RefSeq" id="WP_310031124.1">
    <property type="nucleotide sequence ID" value="NZ_JAVDRL010000005.1"/>
</dbReference>
<keyword evidence="1" id="KW-0732">Signal</keyword>
<dbReference type="PROSITE" id="PS51257">
    <property type="entry name" value="PROKAR_LIPOPROTEIN"/>
    <property type="match status" value="1"/>
</dbReference>
<evidence type="ECO:0000256" key="1">
    <source>
        <dbReference type="SAM" id="SignalP"/>
    </source>
</evidence>
<dbReference type="EMBL" id="JAVDRL010000005">
    <property type="protein sequence ID" value="MDR6531253.1"/>
    <property type="molecule type" value="Genomic_DNA"/>
</dbReference>
<evidence type="ECO:0008006" key="4">
    <source>
        <dbReference type="Google" id="ProtNLM"/>
    </source>
</evidence>
<dbReference type="Proteomes" id="UP001262754">
    <property type="component" value="Unassembled WGS sequence"/>
</dbReference>
<feature type="signal peptide" evidence="1">
    <location>
        <begin position="1"/>
        <end position="22"/>
    </location>
</feature>
<organism evidence="2 3">
    <name type="scientific">Caulobacter rhizosphaerae</name>
    <dbReference type="NCBI Taxonomy" id="2010972"/>
    <lineage>
        <taxon>Bacteria</taxon>
        <taxon>Pseudomonadati</taxon>
        <taxon>Pseudomonadota</taxon>
        <taxon>Alphaproteobacteria</taxon>
        <taxon>Caulobacterales</taxon>
        <taxon>Caulobacteraceae</taxon>
        <taxon>Caulobacter</taxon>
    </lineage>
</organism>
<feature type="chain" id="PRO_5045331222" description="Lipoprotein" evidence="1">
    <location>
        <begin position="23"/>
        <end position="194"/>
    </location>
</feature>
<accession>A0ABU1MYS9</accession>